<dbReference type="InterPro" id="IPR002110">
    <property type="entry name" value="Ankyrin_rpt"/>
</dbReference>
<dbReference type="Pfam" id="PF00069">
    <property type="entry name" value="Pkinase"/>
    <property type="match status" value="1"/>
</dbReference>
<dbReference type="InterPro" id="IPR013083">
    <property type="entry name" value="Znf_RING/FYVE/PHD"/>
</dbReference>
<dbReference type="InterPro" id="IPR036770">
    <property type="entry name" value="Ankyrin_rpt-contain_sf"/>
</dbReference>
<dbReference type="CDD" id="cd14014">
    <property type="entry name" value="STKc_PknB_like"/>
    <property type="match status" value="1"/>
</dbReference>
<dbReference type="EMBL" id="JASCZI010241701">
    <property type="protein sequence ID" value="MED6205277.1"/>
    <property type="molecule type" value="Genomic_DNA"/>
</dbReference>
<keyword evidence="2" id="KW-0479">Metal-binding</keyword>
<dbReference type="SUPFAM" id="SSF48403">
    <property type="entry name" value="Ankyrin repeat"/>
    <property type="match status" value="1"/>
</dbReference>
<evidence type="ECO:0000313" key="10">
    <source>
        <dbReference type="EMBL" id="MED6205277.1"/>
    </source>
</evidence>
<keyword evidence="4" id="KW-0862">Zinc</keyword>
<evidence type="ECO:0000256" key="3">
    <source>
        <dbReference type="ARBA" id="ARBA00022771"/>
    </source>
</evidence>
<feature type="compositionally biased region" description="Acidic residues" evidence="7">
    <location>
        <begin position="90"/>
        <end position="100"/>
    </location>
</feature>
<evidence type="ECO:0000256" key="1">
    <source>
        <dbReference type="ARBA" id="ARBA00004413"/>
    </source>
</evidence>
<comment type="caution">
    <text evidence="10">The sequence shown here is derived from an EMBL/GenBank/DDBJ whole genome shotgun (WGS) entry which is preliminary data.</text>
</comment>
<dbReference type="CDD" id="cd23140">
    <property type="entry name" value="RING-HC_KEG-like"/>
    <property type="match status" value="1"/>
</dbReference>
<evidence type="ECO:0000256" key="7">
    <source>
        <dbReference type="SAM" id="MobiDB-lite"/>
    </source>
</evidence>
<protein>
    <recommendedName>
        <fullName evidence="12">RING-type E3 ubiquitin transferase</fullName>
    </recommendedName>
</protein>
<dbReference type="Gene3D" id="1.25.40.20">
    <property type="entry name" value="Ankyrin repeat-containing domain"/>
    <property type="match status" value="4"/>
</dbReference>
<dbReference type="PROSITE" id="PS50089">
    <property type="entry name" value="ZF_RING_2"/>
    <property type="match status" value="1"/>
</dbReference>
<comment type="subcellular location">
    <subcellularLocation>
        <location evidence="1">Cell membrane</location>
        <topology evidence="1">Peripheral membrane protein</topology>
        <orientation evidence="1">Cytoplasmic side</orientation>
    </subcellularLocation>
</comment>
<dbReference type="SMART" id="SM00184">
    <property type="entry name" value="RING"/>
    <property type="match status" value="1"/>
</dbReference>
<dbReference type="Pfam" id="PF13639">
    <property type="entry name" value="zf-RING_2"/>
    <property type="match status" value="1"/>
</dbReference>
<dbReference type="SMART" id="SM00248">
    <property type="entry name" value="ANK"/>
    <property type="match status" value="9"/>
</dbReference>
<evidence type="ECO:0000256" key="4">
    <source>
        <dbReference type="ARBA" id="ARBA00022833"/>
    </source>
</evidence>
<dbReference type="InterPro" id="IPR011009">
    <property type="entry name" value="Kinase-like_dom_sf"/>
</dbReference>
<feature type="repeat" description="ANK" evidence="5">
    <location>
        <begin position="718"/>
        <end position="750"/>
    </location>
</feature>
<dbReference type="PRINTS" id="PR01415">
    <property type="entry name" value="ANKYRIN"/>
</dbReference>
<evidence type="ECO:0000259" key="9">
    <source>
        <dbReference type="PROSITE" id="PS50089"/>
    </source>
</evidence>
<dbReference type="InterPro" id="IPR001841">
    <property type="entry name" value="Znf_RING"/>
</dbReference>
<dbReference type="Gene3D" id="3.30.40.10">
    <property type="entry name" value="Zinc/RING finger domain, C3HC4 (zinc finger)"/>
    <property type="match status" value="1"/>
</dbReference>
<dbReference type="PANTHER" id="PTHR46960:SF1">
    <property type="entry name" value="E3 UBIQUITIN-PROTEIN LIGASE KEG"/>
    <property type="match status" value="1"/>
</dbReference>
<dbReference type="Proteomes" id="UP001341840">
    <property type="component" value="Unassembled WGS sequence"/>
</dbReference>
<dbReference type="PROSITE" id="PS00518">
    <property type="entry name" value="ZF_RING_1"/>
    <property type="match status" value="1"/>
</dbReference>
<feature type="domain" description="Protein kinase" evidence="8">
    <location>
        <begin position="128"/>
        <end position="428"/>
    </location>
</feature>
<keyword evidence="11" id="KW-1185">Reference proteome</keyword>
<feature type="region of interest" description="Disordered" evidence="7">
    <location>
        <begin position="83"/>
        <end position="102"/>
    </location>
</feature>
<feature type="repeat" description="ANK" evidence="5">
    <location>
        <begin position="751"/>
        <end position="783"/>
    </location>
</feature>
<dbReference type="SUPFAM" id="SSF56112">
    <property type="entry name" value="Protein kinase-like (PK-like)"/>
    <property type="match status" value="1"/>
</dbReference>
<gene>
    <name evidence="10" type="ORF">PIB30_016260</name>
</gene>
<evidence type="ECO:0000256" key="5">
    <source>
        <dbReference type="PROSITE-ProRule" id="PRU00023"/>
    </source>
</evidence>
<dbReference type="PROSITE" id="PS50011">
    <property type="entry name" value="PROTEIN_KINASE_DOM"/>
    <property type="match status" value="1"/>
</dbReference>
<accession>A0ABU6Y4A3</accession>
<dbReference type="PROSITE" id="PS50297">
    <property type="entry name" value="ANK_REP_REGION"/>
    <property type="match status" value="3"/>
</dbReference>
<organism evidence="10 11">
    <name type="scientific">Stylosanthes scabra</name>
    <dbReference type="NCBI Taxonomy" id="79078"/>
    <lineage>
        <taxon>Eukaryota</taxon>
        <taxon>Viridiplantae</taxon>
        <taxon>Streptophyta</taxon>
        <taxon>Embryophyta</taxon>
        <taxon>Tracheophyta</taxon>
        <taxon>Spermatophyta</taxon>
        <taxon>Magnoliopsida</taxon>
        <taxon>eudicotyledons</taxon>
        <taxon>Gunneridae</taxon>
        <taxon>Pentapetalae</taxon>
        <taxon>rosids</taxon>
        <taxon>fabids</taxon>
        <taxon>Fabales</taxon>
        <taxon>Fabaceae</taxon>
        <taxon>Papilionoideae</taxon>
        <taxon>50 kb inversion clade</taxon>
        <taxon>dalbergioids sensu lato</taxon>
        <taxon>Dalbergieae</taxon>
        <taxon>Pterocarpus clade</taxon>
        <taxon>Stylosanthes</taxon>
    </lineage>
</organism>
<feature type="domain" description="RING-type" evidence="9">
    <location>
        <begin position="8"/>
        <end position="54"/>
    </location>
</feature>
<evidence type="ECO:0008006" key="12">
    <source>
        <dbReference type="Google" id="ProtNLM"/>
    </source>
</evidence>
<dbReference type="InterPro" id="IPR044584">
    <property type="entry name" value="KEG"/>
</dbReference>
<reference evidence="10 11" key="1">
    <citation type="journal article" date="2023" name="Plants (Basel)">
        <title>Bridging the Gap: Combining Genomics and Transcriptomics Approaches to Understand Stylosanthes scabra, an Orphan Legume from the Brazilian Caatinga.</title>
        <authorList>
            <person name="Ferreira-Neto J.R.C."/>
            <person name="da Silva M.D."/>
            <person name="Binneck E."/>
            <person name="de Melo N.F."/>
            <person name="da Silva R.H."/>
            <person name="de Melo A.L.T.M."/>
            <person name="Pandolfi V."/>
            <person name="Bustamante F.O."/>
            <person name="Brasileiro-Vidal A.C."/>
            <person name="Benko-Iseppon A.M."/>
        </authorList>
    </citation>
    <scope>NUCLEOTIDE SEQUENCE [LARGE SCALE GENOMIC DNA]</scope>
    <source>
        <tissue evidence="10">Leaves</tissue>
    </source>
</reference>
<evidence type="ECO:0000313" key="11">
    <source>
        <dbReference type="Proteomes" id="UP001341840"/>
    </source>
</evidence>
<evidence type="ECO:0000256" key="6">
    <source>
        <dbReference type="PROSITE-ProRule" id="PRU00175"/>
    </source>
</evidence>
<dbReference type="InterPro" id="IPR017907">
    <property type="entry name" value="Znf_RING_CS"/>
</dbReference>
<feature type="repeat" description="ANK" evidence="5">
    <location>
        <begin position="500"/>
        <end position="522"/>
    </location>
</feature>
<dbReference type="SUPFAM" id="SSF57850">
    <property type="entry name" value="RING/U-box"/>
    <property type="match status" value="1"/>
</dbReference>
<name>A0ABU6Y4A3_9FABA</name>
<evidence type="ECO:0000256" key="2">
    <source>
        <dbReference type="ARBA" id="ARBA00022723"/>
    </source>
</evidence>
<keyword evidence="5" id="KW-0040">ANK repeat</keyword>
<dbReference type="Pfam" id="PF12796">
    <property type="entry name" value="Ank_2"/>
    <property type="match status" value="3"/>
</dbReference>
<dbReference type="PANTHER" id="PTHR46960">
    <property type="entry name" value="E3 UBIQUITIN-PROTEIN LIGASE KEG"/>
    <property type="match status" value="1"/>
</dbReference>
<dbReference type="Gene3D" id="1.10.510.10">
    <property type="entry name" value="Transferase(Phosphotransferase) domain 1"/>
    <property type="match status" value="1"/>
</dbReference>
<sequence>MRTKVPLCSICQTRYNEDDRVPLLLQCGHCFCKHCLSRMFSASPDTTLTCPRCRHVSPVGNSVQALSKNYSVLPLLDSTSSNTEDFNYSTDEDSEIEDDEDRSKLLRRQRRGSEECGPVIEVGAHPEMRLVKRIGGGGEGGGGVETWRAVIGGGGWRCRHSVVVKEVAEEGAEMMELVERVRRGSMWCRNVCKVYGVKKWEGRLWIVMERCYGGSIQSAMNRNGGRLTLEQVLRYGADIARGVSELHVVGIACMNIKPSNLLLDSNGSAVVSDYGISTILKKPFCWKAQPNCDSSNIHLCMKCTVLNPHYAAPEAWGQPAKKSLNLLWDEDIGISAASDSWSFGCTLVEMCTGFLPWAGLNTDEICQAVVKSKQQPPQYASVVGGGIPSELWKMIGECLLFKPSKRPNFNALLAIFLRSLQEISHNLVASPNNKIIKGVASTRMEMSTVVELKASKQNLIDLHRFVSEGDVRGARDLLAKAASEQGSNYISSLLETQNAEGQTALHLACRRGSEELVRVILEFEEANVDVLDKDGDPPIVYALATISLECIRILLKRNANVKSRITNGYGIGLSLAHIVCASHGQPDCMRELLLAGADPNAVDDERESVLHRAVSKKYTDCAIVILENGGCRSMAILNSKNLTPLHLCVLTWNVAVVKRWVEIATSDEIGESINIQGSAGTALCMAAITKKDHKGDGRELVRILLAAGADPYVQDPHNAQTALHTAAMNDNVELVKVILDAGVDVNIRNAHNSIPLHLALARGANSCVGALLSAGADCNLQDNEGDNSLHIAAETARMIRENLDWLIVMLGNPNVDVEVRNYRQVAA</sequence>
<evidence type="ECO:0000259" key="8">
    <source>
        <dbReference type="PROSITE" id="PS50011"/>
    </source>
</evidence>
<keyword evidence="3 6" id="KW-0863">Zinc-finger</keyword>
<dbReference type="InterPro" id="IPR000719">
    <property type="entry name" value="Prot_kinase_dom"/>
</dbReference>
<proteinExistence type="predicted"/>
<dbReference type="PROSITE" id="PS50088">
    <property type="entry name" value="ANK_REPEAT"/>
    <property type="match status" value="3"/>
</dbReference>